<proteinExistence type="predicted"/>
<evidence type="ECO:0000256" key="1">
    <source>
        <dbReference type="SAM" id="Phobius"/>
    </source>
</evidence>
<keyword evidence="1" id="KW-1133">Transmembrane helix</keyword>
<reference evidence="3" key="1">
    <citation type="submission" date="2017-02" db="UniProtKB">
        <authorList>
            <consortium name="WormBaseParasite"/>
        </authorList>
    </citation>
    <scope>IDENTIFICATION</scope>
</reference>
<dbReference type="AlphaFoldDB" id="A0A0M3HRU8"/>
<accession>A0A0M3HRU8</accession>
<dbReference type="Proteomes" id="UP000036681">
    <property type="component" value="Unplaced"/>
</dbReference>
<evidence type="ECO:0000313" key="2">
    <source>
        <dbReference type="Proteomes" id="UP000036681"/>
    </source>
</evidence>
<dbReference type="WBParaSite" id="ALUE_0000510101-mRNA-1">
    <property type="protein sequence ID" value="ALUE_0000510101-mRNA-1"/>
    <property type="gene ID" value="ALUE_0000510101"/>
</dbReference>
<name>A0A0M3HRU8_ASCLU</name>
<keyword evidence="1" id="KW-0812">Transmembrane</keyword>
<organism evidence="2 3">
    <name type="scientific">Ascaris lumbricoides</name>
    <name type="common">Giant roundworm</name>
    <dbReference type="NCBI Taxonomy" id="6252"/>
    <lineage>
        <taxon>Eukaryota</taxon>
        <taxon>Metazoa</taxon>
        <taxon>Ecdysozoa</taxon>
        <taxon>Nematoda</taxon>
        <taxon>Chromadorea</taxon>
        <taxon>Rhabditida</taxon>
        <taxon>Spirurina</taxon>
        <taxon>Ascaridomorpha</taxon>
        <taxon>Ascaridoidea</taxon>
        <taxon>Ascarididae</taxon>
        <taxon>Ascaris</taxon>
    </lineage>
</organism>
<feature type="transmembrane region" description="Helical" evidence="1">
    <location>
        <begin position="73"/>
        <end position="95"/>
    </location>
</feature>
<keyword evidence="1" id="KW-0472">Membrane</keyword>
<protein>
    <submittedName>
        <fullName evidence="3">Copper transporter</fullName>
    </submittedName>
</protein>
<keyword evidence="2" id="KW-1185">Reference proteome</keyword>
<evidence type="ECO:0000313" key="3">
    <source>
        <dbReference type="WBParaSite" id="ALUE_0000510101-mRNA-1"/>
    </source>
</evidence>
<sequence length="136" mass="14530">MPQDEGGIMAAASGVGMADSHEDMMAGGSSSSSSAGASMNAVMSTAATHSYSAGGDTHSLDAHTAQIRNMQRLIFRLSVHGGFVFTSFCLCYSWYLNSSSKLIRFFVQRLINSASTKQVVVKNPIAECFSCPEVYR</sequence>